<evidence type="ECO:0000313" key="6">
    <source>
        <dbReference type="Proteomes" id="UP000065504"/>
    </source>
</evidence>
<evidence type="ECO:0000256" key="1">
    <source>
        <dbReference type="ARBA" id="ARBA00022603"/>
    </source>
</evidence>
<evidence type="ECO:0000256" key="2">
    <source>
        <dbReference type="ARBA" id="ARBA00022679"/>
    </source>
</evidence>
<evidence type="ECO:0000256" key="3">
    <source>
        <dbReference type="ARBA" id="ARBA00022691"/>
    </source>
</evidence>
<organism evidence="5 6">
    <name type="scientific">Burkholderia ubonensis</name>
    <dbReference type="NCBI Taxonomy" id="101571"/>
    <lineage>
        <taxon>Bacteria</taxon>
        <taxon>Pseudomonadati</taxon>
        <taxon>Pseudomonadota</taxon>
        <taxon>Betaproteobacteria</taxon>
        <taxon>Burkholderiales</taxon>
        <taxon>Burkholderiaceae</taxon>
        <taxon>Burkholderia</taxon>
        <taxon>Burkholderia cepacia complex</taxon>
    </lineage>
</organism>
<gene>
    <name evidence="5" type="ORF">WM16_05035</name>
</gene>
<proteinExistence type="predicted"/>
<protein>
    <submittedName>
        <fullName evidence="5">SAM-dependent methyltransferase</fullName>
    </submittedName>
</protein>
<dbReference type="GO" id="GO:0008168">
    <property type="term" value="F:methyltransferase activity"/>
    <property type="evidence" value="ECO:0007669"/>
    <property type="project" value="UniProtKB-KW"/>
</dbReference>
<dbReference type="AlphaFoldDB" id="A0A108CTJ2"/>
<reference evidence="5 6" key="1">
    <citation type="submission" date="2015-11" db="EMBL/GenBank/DDBJ databases">
        <title>Expanding the genomic diversity of Burkholderia species for the development of highly accurate diagnostics.</title>
        <authorList>
            <person name="Sahl J."/>
            <person name="Keim P."/>
            <person name="Wagner D."/>
        </authorList>
    </citation>
    <scope>NUCLEOTIDE SEQUENCE [LARGE SCALE GENOMIC DNA]</scope>
    <source>
        <strain evidence="5 6">MSMB782WGS</strain>
    </source>
</reference>
<comment type="caution">
    <text evidence="5">The sequence shown here is derived from an EMBL/GenBank/DDBJ whole genome shotgun (WGS) entry which is preliminary data.</text>
</comment>
<evidence type="ECO:0000313" key="5">
    <source>
        <dbReference type="EMBL" id="KWK80627.1"/>
    </source>
</evidence>
<accession>A0A108CTJ2</accession>
<keyword evidence="2 5" id="KW-0808">Transferase</keyword>
<keyword evidence="3" id="KW-0949">S-adenosyl-L-methionine</keyword>
<dbReference type="PANTHER" id="PTHR43464">
    <property type="entry name" value="METHYLTRANSFERASE"/>
    <property type="match status" value="1"/>
</dbReference>
<dbReference type="CDD" id="cd02440">
    <property type="entry name" value="AdoMet_MTases"/>
    <property type="match status" value="1"/>
</dbReference>
<dbReference type="RefSeq" id="WP_060233213.1">
    <property type="nucleotide sequence ID" value="NZ_LPLU01000043.1"/>
</dbReference>
<evidence type="ECO:0000259" key="4">
    <source>
        <dbReference type="Pfam" id="PF13649"/>
    </source>
</evidence>
<sequence length="286" mass="30180">MNQTQPANGELAALWNGPSGRAWVDMQAVLDRMFEPFEELLVEAAAATGARQVLDVGCGTGAVTVAVARRLGAQGHCTGVDVSAPMLDAARTRAERAGVGAGFVCADAQTHAFAPASFDLIVSRLGVMFFDDPVRAFANLRHAAADGARLCAIAWRSAAENPFMTTAERAAAPLLPGLPPRMPGAPGAPGQFAFGDGERVASMLDASGWTGIDLRPIDVRCVLPTRALADYVSRLGPVGLALRDVDDATRVRVVETACAAFERYVHGDELRFDAACWMIRAHKHGA</sequence>
<dbReference type="PANTHER" id="PTHR43464:SF19">
    <property type="entry name" value="UBIQUINONE BIOSYNTHESIS O-METHYLTRANSFERASE, MITOCHONDRIAL"/>
    <property type="match status" value="1"/>
</dbReference>
<dbReference type="EMBL" id="LPLU01000043">
    <property type="protein sequence ID" value="KWK80627.1"/>
    <property type="molecule type" value="Genomic_DNA"/>
</dbReference>
<dbReference type="Proteomes" id="UP000065504">
    <property type="component" value="Unassembled WGS sequence"/>
</dbReference>
<feature type="domain" description="Methyltransferase" evidence="4">
    <location>
        <begin position="53"/>
        <end position="143"/>
    </location>
</feature>
<dbReference type="Gene3D" id="3.40.50.150">
    <property type="entry name" value="Vaccinia Virus protein VP39"/>
    <property type="match status" value="1"/>
</dbReference>
<dbReference type="InterPro" id="IPR029063">
    <property type="entry name" value="SAM-dependent_MTases_sf"/>
</dbReference>
<dbReference type="Pfam" id="PF13649">
    <property type="entry name" value="Methyltransf_25"/>
    <property type="match status" value="1"/>
</dbReference>
<dbReference type="SUPFAM" id="SSF53335">
    <property type="entry name" value="S-adenosyl-L-methionine-dependent methyltransferases"/>
    <property type="match status" value="1"/>
</dbReference>
<dbReference type="GO" id="GO:0032259">
    <property type="term" value="P:methylation"/>
    <property type="evidence" value="ECO:0007669"/>
    <property type="project" value="UniProtKB-KW"/>
</dbReference>
<keyword evidence="1 5" id="KW-0489">Methyltransferase</keyword>
<dbReference type="InterPro" id="IPR041698">
    <property type="entry name" value="Methyltransf_25"/>
</dbReference>
<name>A0A108CTJ2_9BURK</name>